<dbReference type="Proteomes" id="UP000460317">
    <property type="component" value="Unassembled WGS sequence"/>
</dbReference>
<dbReference type="EMBL" id="CP083685">
    <property type="protein sequence ID" value="UYU91966.1"/>
    <property type="molecule type" value="Genomic_DNA"/>
</dbReference>
<evidence type="ECO:0000313" key="2">
    <source>
        <dbReference type="EMBL" id="MDC2238829.1"/>
    </source>
</evidence>
<dbReference type="KEGG" id="btho:Btheta7330_00578"/>
<reference evidence="2" key="3">
    <citation type="submission" date="2022-10" db="EMBL/GenBank/DDBJ databases">
        <title>Human gut microbiome strain richness.</title>
        <authorList>
            <person name="Chen-Liaw A."/>
        </authorList>
    </citation>
    <scope>NUCLEOTIDE SEQUENCE</scope>
    <source>
        <strain evidence="2">1001283st1_A3_1001283B150304_161114</strain>
    </source>
</reference>
<name>A0A0P0FIY4_BACT4</name>
<dbReference type="EMBL" id="CP083681">
    <property type="protein sequence ID" value="UYU69274.1"/>
    <property type="molecule type" value="Genomic_DNA"/>
</dbReference>
<dbReference type="Proteomes" id="UP001162960">
    <property type="component" value="Chromosome"/>
</dbReference>
<dbReference type="Proteomes" id="UP001156216">
    <property type="component" value="Chromosome"/>
</dbReference>
<evidence type="ECO:0000313" key="3">
    <source>
        <dbReference type="EMBL" id="UYU66725.1"/>
    </source>
</evidence>
<dbReference type="Proteomes" id="UP001217776">
    <property type="component" value="Unassembled WGS sequence"/>
</dbReference>
<organism evidence="1 6">
    <name type="scientific">Bacteroides thetaiotaomicron</name>
    <dbReference type="NCBI Taxonomy" id="818"/>
    <lineage>
        <taxon>Bacteria</taxon>
        <taxon>Pseudomonadati</taxon>
        <taxon>Bacteroidota</taxon>
        <taxon>Bacteroidia</taxon>
        <taxon>Bacteroidales</taxon>
        <taxon>Bacteroidaceae</taxon>
        <taxon>Bacteroides</taxon>
    </lineage>
</organism>
<proteinExistence type="predicted"/>
<accession>A0A0P0FIY4</accession>
<evidence type="ECO:0000313" key="6">
    <source>
        <dbReference type="Proteomes" id="UP000460317"/>
    </source>
</evidence>
<reference evidence="1 6" key="1">
    <citation type="journal article" date="2019" name="Nat. Med.">
        <title>A library of human gut bacterial isolates paired with longitudinal multiomics data enables mechanistic microbiome research.</title>
        <authorList>
            <person name="Poyet M."/>
            <person name="Groussin M."/>
            <person name="Gibbons S.M."/>
            <person name="Avila-Pacheco J."/>
            <person name="Jiang X."/>
            <person name="Kearney S.M."/>
            <person name="Perrotta A.R."/>
            <person name="Berdy B."/>
            <person name="Zhao S."/>
            <person name="Lieberman T.D."/>
            <person name="Swanson P.K."/>
            <person name="Smith M."/>
            <person name="Roesemann S."/>
            <person name="Alexander J.E."/>
            <person name="Rich S.A."/>
            <person name="Livny J."/>
            <person name="Vlamakis H."/>
            <person name="Clish C."/>
            <person name="Bullock K."/>
            <person name="Deik A."/>
            <person name="Scott J."/>
            <person name="Pierce K.A."/>
            <person name="Xavier R.J."/>
            <person name="Alm E.J."/>
        </authorList>
    </citation>
    <scope>NUCLEOTIDE SEQUENCE [LARGE SCALE GENOMIC DNA]</scope>
    <source>
        <strain evidence="1 6">BIOML-A165</strain>
    </source>
</reference>
<dbReference type="EMBL" id="JAQNVG010000063">
    <property type="protein sequence ID" value="MDC2238829.1"/>
    <property type="molecule type" value="Genomic_DNA"/>
</dbReference>
<dbReference type="RefSeq" id="WP_055230332.1">
    <property type="nucleotide sequence ID" value="NZ_CAXSMB010000014.1"/>
</dbReference>
<evidence type="ECO:0000313" key="1">
    <source>
        <dbReference type="EMBL" id="KAB4448690.1"/>
    </source>
</evidence>
<gene>
    <name evidence="1" type="ORF">GAN93_21315</name>
    <name evidence="4" type="ORF">KQP59_13210</name>
    <name evidence="3" type="ORF">KQP68_00120</name>
    <name evidence="5" type="ORF">KQP74_04840</name>
    <name evidence="2" type="ORF">PO127_24090</name>
</gene>
<dbReference type="EMBL" id="CP083680">
    <property type="protein sequence ID" value="UYU66725.1"/>
    <property type="molecule type" value="Genomic_DNA"/>
</dbReference>
<reference evidence="3 7" key="2">
    <citation type="submission" date="2021-06" db="EMBL/GenBank/DDBJ databases">
        <title>Interrogation of the integrated mobile genetic elements in gut-associated Bacteroides with a consensus prediction approach.</title>
        <authorList>
            <person name="Campbell D.E."/>
            <person name="Leigh J.R."/>
            <person name="Kim T."/>
            <person name="England W."/>
            <person name="Whitaker R.J."/>
            <person name="Degnan P.H."/>
        </authorList>
    </citation>
    <scope>NUCLEOTIDE SEQUENCE</scope>
    <source>
        <strain evidence="5">VPI-3443</strain>
        <strain evidence="4">VPI-BTDOT2</strain>
        <strain evidence="3 7">WAL8669</strain>
    </source>
</reference>
<sequence length="425" mass="49820">MLEQIIEKFEFMNSLIDILNPLELYEFLNHQKMLEVVDSDIRISENDLRSDPTLNISDEKLFVRLKQLSKNDIESICSYLSLSNVRRNKMINALRDDDYASFCQIDKRGDLFLYIKAGIFYFDCFKEILSNNSRTLTIIINAFKNVDCRKSIFEQLYPVVSSLVEEASCVNIPLVDHSTDTKIRNMGNQLKLLPKLLKDSSSDKENEEYIMSLLEEYLHGLSEIFDMIQSFPAQYVTRFFNKMSNSAYAFKLQEIYNGYKQKNPKAIDIIICPDNYKAPRIFNLPESFDTLRQIGVEKEKYDFRLDLNRKSIEYLYKELIDRYVFDIPIEQFAYILTGKREKVKGVDHPSIKWLGTMQDLSCFIGLLCKKRKGKDTYGIWSITQKVFVIDGITIDNKSISTEFSKIKKDRKPYIYFKKLIEKAVD</sequence>
<evidence type="ECO:0000313" key="7">
    <source>
        <dbReference type="Proteomes" id="UP001156218"/>
    </source>
</evidence>
<dbReference type="AlphaFoldDB" id="A0A0P0FIY4"/>
<evidence type="ECO:0000313" key="4">
    <source>
        <dbReference type="EMBL" id="UYU69274.1"/>
    </source>
</evidence>
<evidence type="ECO:0000313" key="5">
    <source>
        <dbReference type="EMBL" id="UYU91966.1"/>
    </source>
</evidence>
<dbReference type="Proteomes" id="UP001156218">
    <property type="component" value="Chromosome"/>
</dbReference>
<protein>
    <submittedName>
        <fullName evidence="1">Uncharacterized protein</fullName>
    </submittedName>
</protein>
<dbReference type="EMBL" id="WCSB01000027">
    <property type="protein sequence ID" value="KAB4448690.1"/>
    <property type="molecule type" value="Genomic_DNA"/>
</dbReference>